<protein>
    <submittedName>
        <fullName evidence="1">Uncharacterized protein</fullName>
    </submittedName>
</protein>
<keyword evidence="2" id="KW-1185">Reference proteome</keyword>
<accession>A0A835AC18</accession>
<reference evidence="1" key="1">
    <citation type="submission" date="2020-07" db="EMBL/GenBank/DDBJ databases">
        <title>Genome sequence and genetic diversity analysis of an under-domesticated orphan crop, white fonio (Digitaria exilis).</title>
        <authorList>
            <person name="Bennetzen J.L."/>
            <person name="Chen S."/>
            <person name="Ma X."/>
            <person name="Wang X."/>
            <person name="Yssel A.E.J."/>
            <person name="Chaluvadi S.R."/>
            <person name="Johnson M."/>
            <person name="Gangashetty P."/>
            <person name="Hamidou F."/>
            <person name="Sanogo M.D."/>
            <person name="Zwaenepoel A."/>
            <person name="Wallace J."/>
            <person name="Van De Peer Y."/>
            <person name="Van Deynze A."/>
        </authorList>
    </citation>
    <scope>NUCLEOTIDE SEQUENCE</scope>
    <source>
        <tissue evidence="1">Leaves</tissue>
    </source>
</reference>
<name>A0A835AC18_9POAL</name>
<evidence type="ECO:0000313" key="1">
    <source>
        <dbReference type="EMBL" id="KAF8652054.1"/>
    </source>
</evidence>
<proteinExistence type="predicted"/>
<dbReference type="EMBL" id="JACEFO010002671">
    <property type="protein sequence ID" value="KAF8652054.1"/>
    <property type="molecule type" value="Genomic_DNA"/>
</dbReference>
<comment type="caution">
    <text evidence="1">The sequence shown here is derived from an EMBL/GenBank/DDBJ whole genome shotgun (WGS) entry which is preliminary data.</text>
</comment>
<gene>
    <name evidence="1" type="ORF">HU200_062999</name>
</gene>
<dbReference type="Proteomes" id="UP000636709">
    <property type="component" value="Unassembled WGS sequence"/>
</dbReference>
<dbReference type="AlphaFoldDB" id="A0A835AC18"/>
<sequence length="116" mass="13468">MEFLVSQRVLHQLRVWYGDQDRVILAMVNHQEQFQLAITVSVVVNQILGTYMVPIVHHDDVPTVFLIRLPSPADVATIDNHSWRWITEEVFFRRVSRIVHHGGRDIGPNTALVQIY</sequence>
<organism evidence="1 2">
    <name type="scientific">Digitaria exilis</name>
    <dbReference type="NCBI Taxonomy" id="1010633"/>
    <lineage>
        <taxon>Eukaryota</taxon>
        <taxon>Viridiplantae</taxon>
        <taxon>Streptophyta</taxon>
        <taxon>Embryophyta</taxon>
        <taxon>Tracheophyta</taxon>
        <taxon>Spermatophyta</taxon>
        <taxon>Magnoliopsida</taxon>
        <taxon>Liliopsida</taxon>
        <taxon>Poales</taxon>
        <taxon>Poaceae</taxon>
        <taxon>PACMAD clade</taxon>
        <taxon>Panicoideae</taxon>
        <taxon>Panicodae</taxon>
        <taxon>Paniceae</taxon>
        <taxon>Anthephorinae</taxon>
        <taxon>Digitaria</taxon>
    </lineage>
</organism>
<evidence type="ECO:0000313" key="2">
    <source>
        <dbReference type="Proteomes" id="UP000636709"/>
    </source>
</evidence>